<gene>
    <name evidence="2" type="ORF">UABAM_00331</name>
</gene>
<keyword evidence="3" id="KW-1185">Reference proteome</keyword>
<dbReference type="InterPro" id="IPR011989">
    <property type="entry name" value="ARM-like"/>
</dbReference>
<evidence type="ECO:0000256" key="1">
    <source>
        <dbReference type="ARBA" id="ARBA00022737"/>
    </source>
</evidence>
<dbReference type="AlphaFoldDB" id="A0A5S9IHN7"/>
<dbReference type="InterPro" id="IPR016024">
    <property type="entry name" value="ARM-type_fold"/>
</dbReference>
<name>A0A5S9IHN7_UABAM</name>
<dbReference type="KEGG" id="uam:UABAM_00331"/>
<dbReference type="InterPro" id="IPR000357">
    <property type="entry name" value="HEAT"/>
</dbReference>
<evidence type="ECO:0000313" key="2">
    <source>
        <dbReference type="EMBL" id="BBM81988.1"/>
    </source>
</evidence>
<dbReference type="Proteomes" id="UP000326354">
    <property type="component" value="Chromosome"/>
</dbReference>
<dbReference type="Pfam" id="PF02985">
    <property type="entry name" value="HEAT"/>
    <property type="match status" value="1"/>
</dbReference>
<dbReference type="RefSeq" id="WP_151966248.1">
    <property type="nucleotide sequence ID" value="NZ_AP019860.1"/>
</dbReference>
<evidence type="ECO:0000313" key="3">
    <source>
        <dbReference type="Proteomes" id="UP000326354"/>
    </source>
</evidence>
<organism evidence="2 3">
    <name type="scientific">Uabimicrobium amorphum</name>
    <dbReference type="NCBI Taxonomy" id="2596890"/>
    <lineage>
        <taxon>Bacteria</taxon>
        <taxon>Pseudomonadati</taxon>
        <taxon>Planctomycetota</taxon>
        <taxon>Candidatus Uabimicrobiia</taxon>
        <taxon>Candidatus Uabimicrobiales</taxon>
        <taxon>Candidatus Uabimicrobiaceae</taxon>
        <taxon>Candidatus Uabimicrobium</taxon>
    </lineage>
</organism>
<accession>A0A5S9IHN7</accession>
<dbReference type="EMBL" id="AP019860">
    <property type="protein sequence ID" value="BBM81988.1"/>
    <property type="molecule type" value="Genomic_DNA"/>
</dbReference>
<dbReference type="Gene3D" id="1.25.10.10">
    <property type="entry name" value="Leucine-rich Repeat Variant"/>
    <property type="match status" value="1"/>
</dbReference>
<sequence length="346" mass="39783">MNRWLIFFIFAVAIIYAERTTKIAEEYLGENTLVLYGKSISSTGLRSGVLVTFAIENVYWGKISTQKINIIYPYIKAPKVLDTSSKLVFVASMTSGTNYKSLQEFSSADDFFPQKLQSLRKLLAIEKLPGDIVEEQHFDFCIEQLKSDTAWQRWNGFWEWQHIVDKRLTKVTNPMLQKVILAYPLIPELSLKKRLRETIIRVKRNLGNSSQPPENDTSVTQNSVEKVMEKLQSEDLQKQIEAIHTIGQYHTETSHEILVKNLKHTSNHVRNICLFYLKFQGTTNDIPIVMEILSNDPSLRVRKNAIDVLGNLGAVEAIPEITKYLSLEYTKYTAQKNLDLLRPLVK</sequence>
<proteinExistence type="predicted"/>
<protein>
    <recommendedName>
        <fullName evidence="4">HEAT repeat domain-containing protein</fullName>
    </recommendedName>
</protein>
<reference evidence="2 3" key="1">
    <citation type="submission" date="2019-08" db="EMBL/GenBank/DDBJ databases">
        <title>Complete genome sequence of Candidatus Uab amorphum.</title>
        <authorList>
            <person name="Shiratori T."/>
            <person name="Suzuki S."/>
            <person name="Kakizawa Y."/>
            <person name="Ishida K."/>
        </authorList>
    </citation>
    <scope>NUCLEOTIDE SEQUENCE [LARGE SCALE GENOMIC DNA]</scope>
    <source>
        <strain evidence="2 3">SRT547</strain>
    </source>
</reference>
<dbReference type="SUPFAM" id="SSF48371">
    <property type="entry name" value="ARM repeat"/>
    <property type="match status" value="1"/>
</dbReference>
<keyword evidence="1" id="KW-0677">Repeat</keyword>
<evidence type="ECO:0008006" key="4">
    <source>
        <dbReference type="Google" id="ProtNLM"/>
    </source>
</evidence>